<dbReference type="EMBL" id="JACVVK020000088">
    <property type="protein sequence ID" value="KAK7493984.1"/>
    <property type="molecule type" value="Genomic_DNA"/>
</dbReference>
<dbReference type="AlphaFoldDB" id="A0ABD0L3K7"/>
<dbReference type="Proteomes" id="UP001519460">
    <property type="component" value="Unassembled WGS sequence"/>
</dbReference>
<sequence>MSLLRGGRVTVQWVSVLSCGSQSIREETPASLGTHGVRYSHSSDRGREIRLRVRPHGSPDADELFSDL</sequence>
<organism evidence="2 3">
    <name type="scientific">Batillaria attramentaria</name>
    <dbReference type="NCBI Taxonomy" id="370345"/>
    <lineage>
        <taxon>Eukaryota</taxon>
        <taxon>Metazoa</taxon>
        <taxon>Spiralia</taxon>
        <taxon>Lophotrochozoa</taxon>
        <taxon>Mollusca</taxon>
        <taxon>Gastropoda</taxon>
        <taxon>Caenogastropoda</taxon>
        <taxon>Sorbeoconcha</taxon>
        <taxon>Cerithioidea</taxon>
        <taxon>Batillariidae</taxon>
        <taxon>Batillaria</taxon>
    </lineage>
</organism>
<protein>
    <submittedName>
        <fullName evidence="2">Uncharacterized protein</fullName>
    </submittedName>
</protein>
<accession>A0ABD0L3K7</accession>
<gene>
    <name evidence="2" type="ORF">BaRGS_00014866</name>
</gene>
<comment type="caution">
    <text evidence="2">The sequence shown here is derived from an EMBL/GenBank/DDBJ whole genome shotgun (WGS) entry which is preliminary data.</text>
</comment>
<name>A0ABD0L3K7_9CAEN</name>
<proteinExistence type="predicted"/>
<evidence type="ECO:0000313" key="3">
    <source>
        <dbReference type="Proteomes" id="UP001519460"/>
    </source>
</evidence>
<feature type="region of interest" description="Disordered" evidence="1">
    <location>
        <begin position="25"/>
        <end position="68"/>
    </location>
</feature>
<evidence type="ECO:0000256" key="1">
    <source>
        <dbReference type="SAM" id="MobiDB-lite"/>
    </source>
</evidence>
<reference evidence="2 3" key="1">
    <citation type="journal article" date="2023" name="Sci. Data">
        <title>Genome assembly of the Korean intertidal mud-creeper Batillaria attramentaria.</title>
        <authorList>
            <person name="Patra A.K."/>
            <person name="Ho P.T."/>
            <person name="Jun S."/>
            <person name="Lee S.J."/>
            <person name="Kim Y."/>
            <person name="Won Y.J."/>
        </authorList>
    </citation>
    <scope>NUCLEOTIDE SEQUENCE [LARGE SCALE GENOMIC DNA]</scope>
    <source>
        <strain evidence="2">Wonlab-2016</strain>
    </source>
</reference>
<keyword evidence="3" id="KW-1185">Reference proteome</keyword>
<feature type="compositionally biased region" description="Basic and acidic residues" evidence="1">
    <location>
        <begin position="41"/>
        <end position="51"/>
    </location>
</feature>
<evidence type="ECO:0000313" key="2">
    <source>
        <dbReference type="EMBL" id="KAK7493984.1"/>
    </source>
</evidence>
<dbReference type="PROSITE" id="PS51257">
    <property type="entry name" value="PROKAR_LIPOPROTEIN"/>
    <property type="match status" value="1"/>
</dbReference>